<gene>
    <name evidence="1" type="primary">tcmP</name>
    <name evidence="1" type="ORF">EHR06_14250</name>
</gene>
<comment type="caution">
    <text evidence="1">The sequence shown here is derived from an EMBL/GenBank/DDBJ whole genome shotgun (WGS) entry which is preliminary data.</text>
</comment>
<dbReference type="InterPro" id="IPR031009">
    <property type="entry name" value="Tcm_partner"/>
</dbReference>
<reference evidence="1" key="1">
    <citation type="journal article" date="2019" name="PLoS Negl. Trop. Dis.">
        <title>Revisiting the worldwide diversity of Leptospira species in the environment.</title>
        <authorList>
            <person name="Vincent A.T."/>
            <person name="Schiettekatte O."/>
            <person name="Bourhy P."/>
            <person name="Veyrier F.J."/>
            <person name="Picardeau M."/>
        </authorList>
    </citation>
    <scope>NUCLEOTIDE SEQUENCE [LARGE SCALE GENOMIC DNA]</scope>
    <source>
        <strain evidence="1">201601113</strain>
    </source>
</reference>
<accession>A0A4Z1AA02</accession>
<protein>
    <submittedName>
        <fullName evidence="1">Three-Cys-motif partner protein TcmP</fullName>
    </submittedName>
</protein>
<dbReference type="Proteomes" id="UP000297241">
    <property type="component" value="Unassembled WGS sequence"/>
</dbReference>
<dbReference type="OrthoDB" id="346220at2"/>
<name>A0A4Z1AA02_9LEPT</name>
<sequence length="285" mass="32923">MESKKELTDDIGKWSEIKLDIIQGYASLFQQILSKKFTTIYIDAFAGYGVHKSKESGVEIEGSPLRALKVNPQFMEYHFIDKDADKVDHLEALINPSDYDNVRFYTGDCNLVLKKQILPKITFESFKKAFCVLDPYGMTLDWDTVLACGKTRATDILINFPIMDMNRNALRANRETVTEFNEEKMNSFWGNDSWKKIAYPETQYELFGEDSPTKIKGTVDRILNEYLRRLKEEAGFQCTLKPLPMKNSKGAVVYYLIFAANHRKACDAMRYFFRKYGGDEYGSKI</sequence>
<evidence type="ECO:0000313" key="1">
    <source>
        <dbReference type="EMBL" id="TGM97307.1"/>
    </source>
</evidence>
<keyword evidence="2" id="KW-1185">Reference proteome</keyword>
<dbReference type="EMBL" id="RQHS01000019">
    <property type="protein sequence ID" value="TGM97307.1"/>
    <property type="molecule type" value="Genomic_DNA"/>
</dbReference>
<organism evidence="1 2">
    <name type="scientific">Leptospira dzoumogneensis</name>
    <dbReference type="NCBI Taxonomy" id="2484904"/>
    <lineage>
        <taxon>Bacteria</taxon>
        <taxon>Pseudomonadati</taxon>
        <taxon>Spirochaetota</taxon>
        <taxon>Spirochaetia</taxon>
        <taxon>Leptospirales</taxon>
        <taxon>Leptospiraceae</taxon>
        <taxon>Leptospira</taxon>
    </lineage>
</organism>
<evidence type="ECO:0000313" key="2">
    <source>
        <dbReference type="Proteomes" id="UP000297241"/>
    </source>
</evidence>
<dbReference type="NCBIfam" id="TIGR04474">
    <property type="entry name" value="tcm_partner"/>
    <property type="match status" value="1"/>
</dbReference>
<proteinExistence type="predicted"/>
<dbReference type="AlphaFoldDB" id="A0A4Z1AA02"/>
<dbReference type="RefSeq" id="WP_135757614.1">
    <property type="nucleotide sequence ID" value="NZ_RQHS01000019.1"/>
</dbReference>